<sequence>MDSDQELPSESLKTYLKQGNISLVLDGYEDLFSDFDPRPYSKRTLSDDFISECKKVVREKKGEISNLELRLLLPKYKRKTSDETIIKRRLKEYFLKQANEKQKELNQSRREGGKWILIGFSLSFLSTLLIRQGNPIFNLPLIITEPGGWFSFWTGLDKLFIEPKGKKPENEFYKNMSKMTVKFLNY</sequence>
<accession>A0A150J0C4</accession>
<dbReference type="EMBL" id="LNGE01000021">
    <property type="protein sequence ID" value="KYC45354.1"/>
    <property type="molecule type" value="Genomic_DNA"/>
</dbReference>
<dbReference type="Proteomes" id="UP000092401">
    <property type="component" value="Unassembled WGS sequence"/>
</dbReference>
<dbReference type="Proteomes" id="UP000092403">
    <property type="component" value="Unassembled WGS sequence"/>
</dbReference>
<dbReference type="EMBL" id="LNGF01000022">
    <property type="protein sequence ID" value="KYC47504.1"/>
    <property type="molecule type" value="Genomic_DNA"/>
</dbReference>
<name>A0A150IL03_9EURY</name>
<dbReference type="EMBL" id="LNJC01000014">
    <property type="protein sequence ID" value="KYC50404.1"/>
    <property type="molecule type" value="Genomic_DNA"/>
</dbReference>
<accession>A0A150IL03</accession>
<protein>
    <submittedName>
        <fullName evidence="1">Uncharacterized protein</fullName>
    </submittedName>
</protein>
<comment type="caution">
    <text evidence="1">The sequence shown here is derived from an EMBL/GenBank/DDBJ whole genome shotgun (WGS) entry which is preliminary data.</text>
</comment>
<evidence type="ECO:0000313" key="5">
    <source>
        <dbReference type="Proteomes" id="UP000092401"/>
    </source>
</evidence>
<dbReference type="Proteomes" id="UP000091929">
    <property type="component" value="Unassembled WGS sequence"/>
</dbReference>
<proteinExistence type="predicted"/>
<reference evidence="4 5" key="1">
    <citation type="journal article" date="2016" name="ISME J.">
        <title>Chasing the elusive Euryarchaeota class WSA2: genomes reveal a uniquely fastidious methyl-reducing methanogen.</title>
        <authorList>
            <person name="Nobu M.K."/>
            <person name="Narihiro T."/>
            <person name="Kuroda K."/>
            <person name="Mei R."/>
            <person name="Liu W.T."/>
        </authorList>
    </citation>
    <scope>NUCLEOTIDE SEQUENCE [LARGE SCALE GENOMIC DNA]</scope>
    <source>
        <strain evidence="1">B03fssc0709_Meth_Bin005</strain>
        <strain evidence="2">B15fssc0709_Meth_Bin003</strain>
        <strain evidence="3">BMIXfssc0709_Meth_Bin006</strain>
    </source>
</reference>
<gene>
    <name evidence="1" type="ORF">APG10_00926</name>
    <name evidence="2" type="ORF">APG11_01104</name>
    <name evidence="3" type="ORF">APG12_00832</name>
</gene>
<evidence type="ECO:0000313" key="3">
    <source>
        <dbReference type="EMBL" id="KYC50404.1"/>
    </source>
</evidence>
<evidence type="ECO:0000313" key="4">
    <source>
        <dbReference type="Proteomes" id="UP000091929"/>
    </source>
</evidence>
<dbReference type="AlphaFoldDB" id="A0A150IL03"/>
<organism evidence="1 5">
    <name type="scientific">Candidatus Methanofastidiosum methylothiophilum</name>
    <dbReference type="NCBI Taxonomy" id="1705564"/>
    <lineage>
        <taxon>Archaea</taxon>
        <taxon>Methanobacteriati</taxon>
        <taxon>Methanobacteriota</taxon>
        <taxon>Stenosarchaea group</taxon>
        <taxon>Candidatus Methanofastidiosia</taxon>
        <taxon>Candidatus Methanofastidiosales</taxon>
        <taxon>Candidatus Methanofastidiosaceae</taxon>
        <taxon>Candidatus Methanofastidiosum</taxon>
    </lineage>
</organism>
<evidence type="ECO:0000313" key="1">
    <source>
        <dbReference type="EMBL" id="KYC45354.1"/>
    </source>
</evidence>
<accession>A0A150IS51</accession>
<evidence type="ECO:0000313" key="2">
    <source>
        <dbReference type="EMBL" id="KYC47504.1"/>
    </source>
</evidence>